<comment type="caution">
    <text evidence="2">The sequence shown here is derived from an EMBL/GenBank/DDBJ whole genome shotgun (WGS) entry which is preliminary data.</text>
</comment>
<dbReference type="Proteomes" id="UP000717364">
    <property type="component" value="Unassembled WGS sequence"/>
</dbReference>
<dbReference type="PANTHER" id="PTHR43123">
    <property type="entry name" value="POLYSACCHARIDE DEACETYLASE-RELATED"/>
    <property type="match status" value="1"/>
</dbReference>
<dbReference type="RefSeq" id="WP_215609939.1">
    <property type="nucleotide sequence ID" value="NZ_JADOES010000034.1"/>
</dbReference>
<protein>
    <submittedName>
        <fullName evidence="2">Uncharacterized protein</fullName>
    </submittedName>
</protein>
<dbReference type="EMBL" id="JADOES010000034">
    <property type="protein sequence ID" value="MBT9316872.1"/>
    <property type="molecule type" value="Genomic_DNA"/>
</dbReference>
<evidence type="ECO:0000313" key="2">
    <source>
        <dbReference type="EMBL" id="MBT9316872.1"/>
    </source>
</evidence>
<dbReference type="GO" id="GO:0005975">
    <property type="term" value="P:carbohydrate metabolic process"/>
    <property type="evidence" value="ECO:0007669"/>
    <property type="project" value="InterPro"/>
</dbReference>
<dbReference type="SUPFAM" id="SSF88713">
    <property type="entry name" value="Glycoside hydrolase/deacetylase"/>
    <property type="match status" value="1"/>
</dbReference>
<dbReference type="Gene3D" id="3.20.20.370">
    <property type="entry name" value="Glycoside hydrolase/deacetylase"/>
    <property type="match status" value="1"/>
</dbReference>
<feature type="compositionally biased region" description="Basic and acidic residues" evidence="1">
    <location>
        <begin position="1"/>
        <end position="11"/>
    </location>
</feature>
<keyword evidence="3" id="KW-1185">Reference proteome</keyword>
<dbReference type="PANTHER" id="PTHR43123:SF1">
    <property type="entry name" value="POLYSACCHARIDE DEACETYLASE-RELATED"/>
    <property type="match status" value="1"/>
</dbReference>
<reference evidence="2" key="2">
    <citation type="journal article" date="2021" name="Mar. Drugs">
        <title>Genome Reduction and Secondary Metabolism of the Marine Sponge-Associated Cyanobacterium Leptothoe.</title>
        <authorList>
            <person name="Konstantinou D."/>
            <person name="Popin R.V."/>
            <person name="Fewer D.P."/>
            <person name="Sivonen K."/>
            <person name="Gkelis S."/>
        </authorList>
    </citation>
    <scope>NUCLEOTIDE SEQUENCE</scope>
    <source>
        <strain evidence="2">TAU-MAC 1115</strain>
    </source>
</reference>
<dbReference type="AlphaFoldDB" id="A0A947GKW2"/>
<evidence type="ECO:0000256" key="1">
    <source>
        <dbReference type="SAM" id="MobiDB-lite"/>
    </source>
</evidence>
<dbReference type="InterPro" id="IPR011330">
    <property type="entry name" value="Glyco_hydro/deAcase_b/a-brl"/>
</dbReference>
<evidence type="ECO:0000313" key="3">
    <source>
        <dbReference type="Proteomes" id="UP000717364"/>
    </source>
</evidence>
<gene>
    <name evidence="2" type="ORF">IXB50_15695</name>
</gene>
<accession>A0A947GKW2</accession>
<organism evidence="2 3">
    <name type="scientific">Leptothoe spongobia TAU-MAC 1115</name>
    <dbReference type="NCBI Taxonomy" id="1967444"/>
    <lineage>
        <taxon>Bacteria</taxon>
        <taxon>Bacillati</taxon>
        <taxon>Cyanobacteriota</taxon>
        <taxon>Cyanophyceae</taxon>
        <taxon>Nodosilineales</taxon>
        <taxon>Cymatolegaceae</taxon>
        <taxon>Leptothoe</taxon>
        <taxon>Leptothoe spongobia</taxon>
    </lineage>
</organism>
<sequence>MSSEPYSRDFRGYGPNPPNPHWPNQARVAVSFVLNLEEGAELAISDGDSCNEGVYEIVLETQNVPDVAMESHFEYGSRVGFWRILKLFDDFGIQATMNACGRAILTFGLPPESKLLDIGNGLSLRLDDKRLFVSEYRYCKMSS</sequence>
<reference evidence="2" key="1">
    <citation type="submission" date="2020-11" db="EMBL/GenBank/DDBJ databases">
        <authorList>
            <person name="Konstantinou D."/>
            <person name="Gkelis S."/>
            <person name="Popin R."/>
            <person name="Fewer D."/>
            <person name="Sivonen K."/>
        </authorList>
    </citation>
    <scope>NUCLEOTIDE SEQUENCE</scope>
    <source>
        <strain evidence="2">TAU-MAC 1115</strain>
    </source>
</reference>
<proteinExistence type="predicted"/>
<name>A0A947GKW2_9CYAN</name>
<feature type="region of interest" description="Disordered" evidence="1">
    <location>
        <begin position="1"/>
        <end position="20"/>
    </location>
</feature>